<dbReference type="EMBL" id="FNDO01000096">
    <property type="protein sequence ID" value="SDI95704.1"/>
    <property type="molecule type" value="Genomic_DNA"/>
</dbReference>
<dbReference type="Gene3D" id="3.40.50.2300">
    <property type="match status" value="1"/>
</dbReference>
<evidence type="ECO:0000313" key="16">
    <source>
        <dbReference type="Proteomes" id="UP000181870"/>
    </source>
</evidence>
<dbReference type="Proteomes" id="UP000473905">
    <property type="component" value="Unassembled WGS sequence"/>
</dbReference>
<evidence type="ECO:0000313" key="3">
    <source>
        <dbReference type="EMBL" id="KAA3799488.1"/>
    </source>
</evidence>
<evidence type="ECO:0000259" key="2">
    <source>
        <dbReference type="PROSITE" id="PS50043"/>
    </source>
</evidence>
<evidence type="ECO:0000313" key="9">
    <source>
        <dbReference type="EMBL" id="KAB1325368.1"/>
    </source>
</evidence>
<dbReference type="EMBL" id="QRJR01000024">
    <property type="protein sequence ID" value="RHH42165.1"/>
    <property type="molecule type" value="Genomic_DNA"/>
</dbReference>
<evidence type="ECO:0000313" key="15">
    <source>
        <dbReference type="EMBL" id="SDI95704.1"/>
    </source>
</evidence>
<dbReference type="SMART" id="SM00421">
    <property type="entry name" value="HTH_LUXR"/>
    <property type="match status" value="1"/>
</dbReference>
<dbReference type="InterPro" id="IPR016032">
    <property type="entry name" value="Sig_transdc_resp-reg_C-effctor"/>
</dbReference>
<dbReference type="Proteomes" id="UP000181870">
    <property type="component" value="Unassembled WGS sequence"/>
</dbReference>
<dbReference type="PANTHER" id="PTHR43214">
    <property type="entry name" value="TWO-COMPONENT RESPONSE REGULATOR"/>
    <property type="match status" value="1"/>
</dbReference>
<evidence type="ECO:0000313" key="25">
    <source>
        <dbReference type="Proteomes" id="UP000473905"/>
    </source>
</evidence>
<evidence type="ECO:0000313" key="11">
    <source>
        <dbReference type="EMBL" id="MDC7960440.1"/>
    </source>
</evidence>
<evidence type="ECO:0000313" key="12">
    <source>
        <dbReference type="EMBL" id="QDM12150.1"/>
    </source>
</evidence>
<dbReference type="SUPFAM" id="SSF52172">
    <property type="entry name" value="CheY-like"/>
    <property type="match status" value="1"/>
</dbReference>
<evidence type="ECO:0000313" key="14">
    <source>
        <dbReference type="EMBL" id="SDB76804.1"/>
    </source>
</evidence>
<dbReference type="EMBL" id="JAQQPO010000026">
    <property type="protein sequence ID" value="MDC7960440.1"/>
    <property type="molecule type" value="Genomic_DNA"/>
</dbReference>
<reference evidence="12" key="3">
    <citation type="journal article" date="2018" name="Nature">
        <title>Human gut bacteria contain acquired interbacterial defence systems.</title>
        <authorList>
            <person name="Ross B.D."/>
            <person name="Verster A.J."/>
            <person name="Radey M.C."/>
            <person name="Schmidtke D.T."/>
            <person name="Pope C.E."/>
            <person name="Hoffman L.R."/>
            <person name="Hajjar A."/>
            <person name="Peterson S.B."/>
            <person name="Borenstein E."/>
            <person name="Mougous J."/>
        </authorList>
    </citation>
    <scope>NUCLEOTIDE SEQUENCE</scope>
    <source>
        <strain evidence="12">3725 D1 iv</strain>
    </source>
</reference>
<dbReference type="Proteomes" id="UP000318823">
    <property type="component" value="Chromosome"/>
</dbReference>
<dbReference type="GeneID" id="29452455"/>
<evidence type="ECO:0000313" key="22">
    <source>
        <dbReference type="Proteomes" id="UP000424805"/>
    </source>
</evidence>
<dbReference type="PROSITE" id="PS50043">
    <property type="entry name" value="HTH_LUXR_2"/>
    <property type="match status" value="1"/>
</dbReference>
<evidence type="ECO:0000313" key="13">
    <source>
        <dbReference type="EMBL" id="RHH42165.1"/>
    </source>
</evidence>
<protein>
    <submittedName>
        <fullName evidence="13 14">DNA-binding response regulator</fullName>
    </submittedName>
    <submittedName>
        <fullName evidence="3">Response regulator transcription factor</fullName>
    </submittedName>
</protein>
<evidence type="ECO:0000313" key="19">
    <source>
        <dbReference type="Proteomes" id="UP000318823"/>
    </source>
</evidence>
<evidence type="ECO:0000313" key="26">
    <source>
        <dbReference type="Proteomes" id="UP000478493"/>
    </source>
</evidence>
<reference evidence="19" key="2">
    <citation type="journal article" date="2018" name="J. Anim. Genet.">
        <title>Acquired interbacterial defense systems protect against interspecies antagonism in the human gut microbiome.</title>
        <authorList>
            <person name="Ross B.D."/>
            <person name="Verster A.J."/>
            <person name="Radey M.C."/>
            <person name="Schmidtke D.T."/>
            <person name="Pope C.E."/>
            <person name="Hoffman L.R."/>
            <person name="Hajjar A."/>
            <person name="Peterson S.B."/>
            <person name="Borenstein E."/>
            <person name="Mougous J."/>
        </authorList>
    </citation>
    <scope>NUCLEOTIDE SEQUENCE [LARGE SCALE GENOMIC DNA]</scope>
    <source>
        <strain evidence="19">3725 D1 iv</strain>
    </source>
</reference>
<dbReference type="Proteomes" id="UP000183670">
    <property type="component" value="Unassembled WGS sequence"/>
</dbReference>
<dbReference type="EMBL" id="VWKB01000025">
    <property type="protein sequence ID" value="KAA4094483.1"/>
    <property type="molecule type" value="Genomic_DNA"/>
</dbReference>
<dbReference type="Proteomes" id="UP000424805">
    <property type="component" value="Unassembled WGS sequence"/>
</dbReference>
<dbReference type="Proteomes" id="UP000435985">
    <property type="component" value="Unassembled WGS sequence"/>
</dbReference>
<dbReference type="GO" id="GO:0006355">
    <property type="term" value="P:regulation of DNA-templated transcription"/>
    <property type="evidence" value="ECO:0007669"/>
    <property type="project" value="InterPro"/>
</dbReference>
<evidence type="ECO:0000313" key="18">
    <source>
        <dbReference type="Proteomes" id="UP000283329"/>
    </source>
</evidence>
<evidence type="ECO:0000256" key="1">
    <source>
        <dbReference type="ARBA" id="ARBA00023125"/>
    </source>
</evidence>
<dbReference type="Proteomes" id="UP001215078">
    <property type="component" value="Unassembled WGS sequence"/>
</dbReference>
<accession>A0A1G6G495</accession>
<dbReference type="RefSeq" id="WP_004302256.1">
    <property type="nucleotide sequence ID" value="NZ_BAABYJ010000001.1"/>
</dbReference>
<dbReference type="InterPro" id="IPR011006">
    <property type="entry name" value="CheY-like_superfamily"/>
</dbReference>
<dbReference type="EMBL" id="VWFO01000044">
    <property type="protein sequence ID" value="KAA4661317.1"/>
    <property type="molecule type" value="Genomic_DNA"/>
</dbReference>
<sequence length="216" mass="24825">MNTDITFIIADNQDITRMGMHGYISAIFSGCRMIDVTDKKELMLALVECNDSVVILDYTLFDINGIEEFLIIEKRFPRVRWILFSNELSEDFIRRMSIERNIGMILKENSGEEIHSALMCTAHGERFLCHQITNLLIIGSDKPEIHSVLTVTEIDILKLIAHGKSVKEIALERTSSIHTIITHKKNIFRKLGVNNVYEATKYTLRAGLIEMVEYYI</sequence>
<dbReference type="KEGG" id="boa:Bovatus_04927"/>
<evidence type="ECO:0000313" key="24">
    <source>
        <dbReference type="Proteomes" id="UP000460135"/>
    </source>
</evidence>
<dbReference type="InterPro" id="IPR000792">
    <property type="entry name" value="Tscrpt_reg_LuxR_C"/>
</dbReference>
<dbReference type="EMBL" id="VWLE01000222">
    <property type="protein sequence ID" value="KAA3950192.1"/>
    <property type="molecule type" value="Genomic_DNA"/>
</dbReference>
<dbReference type="AlphaFoldDB" id="A0A1G6G495"/>
<dbReference type="Proteomes" id="UP000375690">
    <property type="component" value="Unassembled WGS sequence"/>
</dbReference>
<evidence type="ECO:0000313" key="7">
    <source>
        <dbReference type="EMBL" id="KAA4621651.1"/>
    </source>
</evidence>
<dbReference type="EMBL" id="VWLX01000025">
    <property type="protein sequence ID" value="KAA3799488.1"/>
    <property type="molecule type" value="Genomic_DNA"/>
</dbReference>
<dbReference type="Proteomes" id="UP000460135">
    <property type="component" value="Unassembled WGS sequence"/>
</dbReference>
<gene>
    <name evidence="13" type="ORF">DW206_19690</name>
    <name evidence="12" type="ORF">DYI28_27495</name>
    <name evidence="9" type="ORF">F3B53_14975</name>
    <name evidence="6" type="ORF">F3B85_18335</name>
    <name evidence="7" type="ORF">F3B90_21910</name>
    <name evidence="8" type="ORF">F3B98_23290</name>
    <name evidence="5" type="ORF">F3D66_18035</name>
    <name evidence="4" type="ORF">F3D71_15400</name>
    <name evidence="3" type="ORF">F3F51_24365</name>
    <name evidence="10" type="ORF">PO240_14395</name>
    <name evidence="11" type="ORF">PQ628_19780</name>
    <name evidence="14" type="ORF">SAMN05192581_101334</name>
    <name evidence="15" type="ORF">SAMN05192582_109613</name>
</gene>
<dbReference type="Proteomes" id="UP000323717">
    <property type="component" value="Unassembled WGS sequence"/>
</dbReference>
<dbReference type="InterPro" id="IPR039420">
    <property type="entry name" value="WalR-like"/>
</dbReference>
<dbReference type="Pfam" id="PF00196">
    <property type="entry name" value="GerE"/>
    <property type="match status" value="1"/>
</dbReference>
<evidence type="ECO:0000313" key="4">
    <source>
        <dbReference type="EMBL" id="KAA3950192.1"/>
    </source>
</evidence>
<reference evidence="10" key="7">
    <citation type="submission" date="2022-10" db="EMBL/GenBank/DDBJ databases">
        <title>Human gut microbiome strain richness.</title>
        <authorList>
            <person name="Chen-Liaw A."/>
        </authorList>
    </citation>
    <scope>NUCLEOTIDE SEQUENCE</scope>
    <source>
        <strain evidence="10">F7_m1001271B151109d0_201107</strain>
        <strain evidence="11">RTP21484st1_H8_RTP21484_190118</strain>
    </source>
</reference>
<evidence type="ECO:0000313" key="6">
    <source>
        <dbReference type="EMBL" id="KAA4532124.1"/>
    </source>
</evidence>
<reference evidence="12" key="6">
    <citation type="submission" date="2019-07" db="EMBL/GenBank/DDBJ databases">
        <authorList>
            <person name="Ross B.D."/>
            <person name="Verster A.J."/>
            <person name="Radey M.C."/>
            <person name="Schmidtke D.T."/>
            <person name="Pope C.E."/>
            <person name="Hoffman L.R."/>
            <person name="Hajjar A."/>
            <person name="Peterson S.B."/>
            <person name="Borenstein E."/>
            <person name="Mougous J.D."/>
        </authorList>
    </citation>
    <scope>NUCLEOTIDE SEQUENCE</scope>
    <source>
        <strain evidence="12">3725 D1 iv</strain>
    </source>
</reference>
<evidence type="ECO:0000313" key="17">
    <source>
        <dbReference type="Proteomes" id="UP000183670"/>
    </source>
</evidence>
<reference evidence="20 21" key="5">
    <citation type="journal article" date="2019" name="Nat. Med.">
        <title>A library of human gut bacterial isolates paired with longitudinal multiomics data enables mechanistic microbiome research.</title>
        <authorList>
            <person name="Poyet M."/>
            <person name="Groussin M."/>
            <person name="Gibbons S.M."/>
            <person name="Avila-Pacheco J."/>
            <person name="Jiang X."/>
            <person name="Kearney S.M."/>
            <person name="Perrotta A.R."/>
            <person name="Berdy B."/>
            <person name="Zhao S."/>
            <person name="Lieberman T.D."/>
            <person name="Swanson P.K."/>
            <person name="Smith M."/>
            <person name="Roesemann S."/>
            <person name="Alexander J.E."/>
            <person name="Rich S.A."/>
            <person name="Livny J."/>
            <person name="Vlamakis H."/>
            <person name="Clish C."/>
            <person name="Bullock K."/>
            <person name="Deik A."/>
            <person name="Scott J."/>
            <person name="Pierce K.A."/>
            <person name="Xavier R.J."/>
            <person name="Alm E.J."/>
        </authorList>
    </citation>
    <scope>NUCLEOTIDE SEQUENCE [LARGE SCALE GENOMIC DNA]</scope>
    <source>
        <strain evidence="5 25">BIOML-A134</strain>
        <strain evidence="8 23">BIOML-A14</strain>
        <strain evidence="7 22">BIOML-A15</strain>
        <strain evidence="4 20">BIOML-A163</strain>
        <strain evidence="3 24">BIOML-A183</strain>
        <strain evidence="9 21">BIOML-A2</strain>
        <strain evidence="6 26">BIOML-A41</strain>
    </source>
</reference>
<organism evidence="14 17">
    <name type="scientific">Bacteroides ovatus</name>
    <dbReference type="NCBI Taxonomy" id="28116"/>
    <lineage>
        <taxon>Bacteria</taxon>
        <taxon>Pseudomonadati</taxon>
        <taxon>Bacteroidota</taxon>
        <taxon>Bacteroidia</taxon>
        <taxon>Bacteroidales</taxon>
        <taxon>Bacteroidaceae</taxon>
        <taxon>Bacteroides</taxon>
    </lineage>
</organism>
<evidence type="ECO:0000313" key="21">
    <source>
        <dbReference type="Proteomes" id="UP000375690"/>
    </source>
</evidence>
<dbReference type="PANTHER" id="PTHR43214:SF43">
    <property type="entry name" value="TWO-COMPONENT RESPONSE REGULATOR"/>
    <property type="match status" value="1"/>
</dbReference>
<keyword evidence="1 14" id="KW-0238">DNA-binding</keyword>
<dbReference type="EMBL" id="VWFP01000029">
    <property type="protein sequence ID" value="KAA4621651.1"/>
    <property type="molecule type" value="Genomic_DNA"/>
</dbReference>
<dbReference type="PRINTS" id="PR00038">
    <property type="entry name" value="HTHLUXR"/>
</dbReference>
<dbReference type="Proteomes" id="UP001214017">
    <property type="component" value="Unassembled WGS sequence"/>
</dbReference>
<evidence type="ECO:0000313" key="20">
    <source>
        <dbReference type="Proteomes" id="UP000323717"/>
    </source>
</evidence>
<dbReference type="Proteomes" id="UP000283329">
    <property type="component" value="Unassembled WGS sequence"/>
</dbReference>
<dbReference type="Proteomes" id="UP000478493">
    <property type="component" value="Unassembled WGS sequence"/>
</dbReference>
<reference evidence="13 18" key="4">
    <citation type="submission" date="2018-08" db="EMBL/GenBank/DDBJ databases">
        <title>A genome reference for cultivated species of the human gut microbiota.</title>
        <authorList>
            <person name="Zou Y."/>
            <person name="Xue W."/>
            <person name="Luo G."/>
        </authorList>
    </citation>
    <scope>NUCLEOTIDE SEQUENCE [LARGE SCALE GENOMIC DNA]</scope>
    <source>
        <strain evidence="13 18">AM17-48</strain>
    </source>
</reference>
<dbReference type="EMBL" id="CP041395">
    <property type="protein sequence ID" value="QDM12150.1"/>
    <property type="molecule type" value="Genomic_DNA"/>
</dbReference>
<dbReference type="GO" id="GO:0003677">
    <property type="term" value="F:DNA binding"/>
    <property type="evidence" value="ECO:0007669"/>
    <property type="project" value="UniProtKB-KW"/>
</dbReference>
<dbReference type="EMBL" id="JAQNWR010000009">
    <property type="protein sequence ID" value="MDC2409065.1"/>
    <property type="molecule type" value="Genomic_DNA"/>
</dbReference>
<dbReference type="SUPFAM" id="SSF46894">
    <property type="entry name" value="C-terminal effector domain of the bipartite response regulators"/>
    <property type="match status" value="1"/>
</dbReference>
<dbReference type="CDD" id="cd06170">
    <property type="entry name" value="LuxR_C_like"/>
    <property type="match status" value="1"/>
</dbReference>
<evidence type="ECO:0000313" key="23">
    <source>
        <dbReference type="Proteomes" id="UP000435985"/>
    </source>
</evidence>
<evidence type="ECO:0000313" key="5">
    <source>
        <dbReference type="EMBL" id="KAA4094483.1"/>
    </source>
</evidence>
<dbReference type="EMBL" id="VWFC01000017">
    <property type="protein sequence ID" value="KAB1325368.1"/>
    <property type="molecule type" value="Genomic_DNA"/>
</dbReference>
<dbReference type="EMBL" id="VWGP01000015">
    <property type="protein sequence ID" value="KAA4532124.1"/>
    <property type="molecule type" value="Genomic_DNA"/>
</dbReference>
<feature type="domain" description="HTH luxR-type" evidence="2">
    <location>
        <begin position="142"/>
        <end position="207"/>
    </location>
</feature>
<dbReference type="EMBL" id="FMYE01000013">
    <property type="protein sequence ID" value="SDB76804.1"/>
    <property type="molecule type" value="Genomic_DNA"/>
</dbReference>
<evidence type="ECO:0000313" key="8">
    <source>
        <dbReference type="EMBL" id="KAA4661317.1"/>
    </source>
</evidence>
<proteinExistence type="predicted"/>
<keyword evidence="25" id="KW-1185">Reference proteome</keyword>
<reference evidence="16 17" key="1">
    <citation type="submission" date="2016-10" db="EMBL/GenBank/DDBJ databases">
        <authorList>
            <person name="de Groot N.N."/>
        </authorList>
    </citation>
    <scope>NUCLEOTIDE SEQUENCE [LARGE SCALE GENOMIC DNA]</scope>
    <source>
        <strain evidence="14 17">NLAE-zl-C500</strain>
        <strain evidence="15 16">NLAE-zl-C57</strain>
    </source>
</reference>
<name>A0A1G6G495_BACOV</name>
<evidence type="ECO:0000313" key="10">
    <source>
        <dbReference type="EMBL" id="MDC2409065.1"/>
    </source>
</evidence>